<dbReference type="Gene3D" id="3.40.1170.60">
    <property type="match status" value="1"/>
</dbReference>
<dbReference type="CDD" id="cd01700">
    <property type="entry name" value="PolY_Pol_V_umuC"/>
    <property type="match status" value="1"/>
</dbReference>
<feature type="domain" description="UmuC" evidence="6">
    <location>
        <begin position="2"/>
        <end position="184"/>
    </location>
</feature>
<organism evidence="7 8">
    <name type="scientific">Porphyromonas miyakawae</name>
    <dbReference type="NCBI Taxonomy" id="3137470"/>
    <lineage>
        <taxon>Bacteria</taxon>
        <taxon>Pseudomonadati</taxon>
        <taxon>Bacteroidota</taxon>
        <taxon>Bacteroidia</taxon>
        <taxon>Bacteroidales</taxon>
        <taxon>Porphyromonadaceae</taxon>
        <taxon>Porphyromonas</taxon>
    </lineage>
</organism>
<accession>A0ABQ0E1R2</accession>
<dbReference type="InterPro" id="IPR017961">
    <property type="entry name" value="DNA_pol_Y-fam_little_finger"/>
</dbReference>
<dbReference type="InterPro" id="IPR043128">
    <property type="entry name" value="Rev_trsase/Diguanyl_cyclase"/>
</dbReference>
<keyword evidence="5" id="KW-0742">SOS response</keyword>
<evidence type="ECO:0000259" key="6">
    <source>
        <dbReference type="PROSITE" id="PS50173"/>
    </source>
</evidence>
<evidence type="ECO:0000256" key="1">
    <source>
        <dbReference type="ARBA" id="ARBA00010945"/>
    </source>
</evidence>
<dbReference type="RefSeq" id="WP_411915466.1">
    <property type="nucleotide sequence ID" value="NZ_BAAFSF010000001.1"/>
</dbReference>
<evidence type="ECO:0000256" key="2">
    <source>
        <dbReference type="ARBA" id="ARBA00022763"/>
    </source>
</evidence>
<dbReference type="InterPro" id="IPR001126">
    <property type="entry name" value="UmuC"/>
</dbReference>
<dbReference type="Pfam" id="PF13438">
    <property type="entry name" value="DUF4113"/>
    <property type="match status" value="1"/>
</dbReference>
<sequence length="417" mass="46878">MIGLIDCNNFFVSCERVFHPELNNLPVVVLSNNDGCVIARSEEAKQLGIPMGIPLFKASPIIKAHNVIVRSSNYELYGDLSLRIMTLIAEHFPEQEIYSIDECFVMMPKLPWAEEEARALRKRILKGIGIPVSIGIAHTKTLAKIASKEAKKHIELGGVKVLTDGTECKAILQQVPIGDVWGIGRRHTARLMVKGILNAYDFTQLRSEWVLKNMTIQGEQTRLELLGQRVIPLKRERPRASISHSRSLAIPLTEFDPLFSLIIHFADLCTTELRKQGLSATRCSLFIAPSRFDERYKGEARMIEFQFDNSTNSLSIIAPLLRSALTSIFKEGIPYKQCGIVYTHLVPEGTNTNLFVSHEVEQAANRLSKTIDTLRNQFGKNALMPASAVTNTLEKVTNHKNVSPRYSTRWDEILTVK</sequence>
<name>A0ABQ0E1R2_9PORP</name>
<comment type="similarity">
    <text evidence="1">Belongs to the DNA polymerase type-Y family.</text>
</comment>
<protein>
    <submittedName>
        <fullName evidence="7">Y-family DNA polymerase</fullName>
    </submittedName>
</protein>
<keyword evidence="8" id="KW-1185">Reference proteome</keyword>
<dbReference type="EMBL" id="BAAFSF010000001">
    <property type="protein sequence ID" value="GAB1251662.1"/>
    <property type="molecule type" value="Genomic_DNA"/>
</dbReference>
<proteinExistence type="inferred from homology"/>
<keyword evidence="2" id="KW-0227">DNA damage</keyword>
<keyword evidence="3" id="KW-0741">SOS mutagenesis</keyword>
<evidence type="ECO:0000256" key="3">
    <source>
        <dbReference type="ARBA" id="ARBA00023199"/>
    </source>
</evidence>
<gene>
    <name evidence="7" type="ORF">Tsumi_07660</name>
</gene>
<dbReference type="InterPro" id="IPR043502">
    <property type="entry name" value="DNA/RNA_pol_sf"/>
</dbReference>
<dbReference type="Pfam" id="PF11799">
    <property type="entry name" value="IMS_C"/>
    <property type="match status" value="1"/>
</dbReference>
<comment type="caution">
    <text evidence="7">The sequence shown here is derived from an EMBL/GenBank/DDBJ whole genome shotgun (WGS) entry which is preliminary data.</text>
</comment>
<dbReference type="Pfam" id="PF00817">
    <property type="entry name" value="IMS"/>
    <property type="match status" value="1"/>
</dbReference>
<reference evidence="7 8" key="1">
    <citation type="journal article" date="2025" name="Int. J. Syst. Evol. Microbiol.">
        <title>Desulfovibrio falkowii sp. nov., Porphyromonas miyakawae sp. nov., Mediterraneibacter flintii sp. nov. and Owariibacterium komagatae gen. nov., sp. nov., isolated from human faeces.</title>
        <authorList>
            <person name="Hamaguchi T."/>
            <person name="Ohara M."/>
            <person name="Hisatomi A."/>
            <person name="Sekiguchi K."/>
            <person name="Takeda J.I."/>
            <person name="Ueyama J."/>
            <person name="Ito M."/>
            <person name="Nishiwaki H."/>
            <person name="Ogi T."/>
            <person name="Hirayama M."/>
            <person name="Ohkuma M."/>
            <person name="Sakamoto M."/>
            <person name="Ohno K."/>
        </authorList>
    </citation>
    <scope>NUCLEOTIDE SEQUENCE [LARGE SCALE GENOMIC DNA]</scope>
    <source>
        <strain evidence="7 8">13CB11C</strain>
    </source>
</reference>
<keyword evidence="4" id="KW-0234">DNA repair</keyword>
<evidence type="ECO:0000256" key="4">
    <source>
        <dbReference type="ARBA" id="ARBA00023204"/>
    </source>
</evidence>
<dbReference type="PANTHER" id="PTHR11076:SF34">
    <property type="entry name" value="PROTEIN UMUC"/>
    <property type="match status" value="1"/>
</dbReference>
<dbReference type="InterPro" id="IPR025188">
    <property type="entry name" value="DUF4113"/>
</dbReference>
<dbReference type="Proteomes" id="UP001628220">
    <property type="component" value="Unassembled WGS sequence"/>
</dbReference>
<dbReference type="Gene3D" id="3.30.70.270">
    <property type="match status" value="1"/>
</dbReference>
<dbReference type="PROSITE" id="PS50173">
    <property type="entry name" value="UMUC"/>
    <property type="match status" value="1"/>
</dbReference>
<evidence type="ECO:0000313" key="7">
    <source>
        <dbReference type="EMBL" id="GAB1251662.1"/>
    </source>
</evidence>
<evidence type="ECO:0000256" key="5">
    <source>
        <dbReference type="ARBA" id="ARBA00023236"/>
    </source>
</evidence>
<dbReference type="SUPFAM" id="SSF56672">
    <property type="entry name" value="DNA/RNA polymerases"/>
    <property type="match status" value="1"/>
</dbReference>
<dbReference type="PANTHER" id="PTHR11076">
    <property type="entry name" value="DNA REPAIR POLYMERASE UMUC / TRANSFERASE FAMILY MEMBER"/>
    <property type="match status" value="1"/>
</dbReference>
<evidence type="ECO:0000313" key="8">
    <source>
        <dbReference type="Proteomes" id="UP001628220"/>
    </source>
</evidence>
<dbReference type="InterPro" id="IPR050116">
    <property type="entry name" value="DNA_polymerase-Y"/>
</dbReference>